<sequence length="422" mass="46309">MKLKLFFFLCLLNSVLGQSQTFNDGVLEYTVIDATNNYVSVQSYDNICPTGNLVIPETVTDNSINYTVTEIAQFAFNACPNLISVSLPNSITVINTAAFRNSSGLTTINLPNNLNRIEDQGFSGCSSLINVTFPAGLTSLRQRTFEDCTSLTNVSLPDSLNFVGFEAFKGCTSLTDVSLSNGMTNINSGLFYGCSSLINVTIPDSITSISPFGFYGCTSLITINLPSNLDVIWNRAFFGSTNLTNINFPNTLTSIGEQSFFNTNLNDINIPESVTTIDSQAFQSCDNLTNVTVNWNIPLTIDVDVFANVTINNVSLTVPQGTIPDYQAAAVWQDFGSFNELSLTDFQLSETIKLYPNPTSDFLKIDLDNASEIKTVIIYNYLGQIISEENTNKIDVSSYSKDIYFAKIETTKGKTTKKFIVE</sequence>
<dbReference type="Gene3D" id="3.40.50.12480">
    <property type="match status" value="1"/>
</dbReference>
<dbReference type="InterPro" id="IPR053139">
    <property type="entry name" value="Surface_bspA-like"/>
</dbReference>
<evidence type="ECO:0000313" key="4">
    <source>
        <dbReference type="EMBL" id="MFC5194238.1"/>
    </source>
</evidence>
<dbReference type="SUPFAM" id="SSF52058">
    <property type="entry name" value="L domain-like"/>
    <property type="match status" value="1"/>
</dbReference>
<feature type="signal peptide" evidence="2">
    <location>
        <begin position="1"/>
        <end position="19"/>
    </location>
</feature>
<dbReference type="RefSeq" id="WP_376858361.1">
    <property type="nucleotide sequence ID" value="NZ_JBHSLA010000001.1"/>
</dbReference>
<dbReference type="NCBIfam" id="TIGR04183">
    <property type="entry name" value="Por_Secre_tail"/>
    <property type="match status" value="1"/>
</dbReference>
<dbReference type="Pfam" id="PF13306">
    <property type="entry name" value="LRR_5"/>
    <property type="match status" value="2"/>
</dbReference>
<organism evidence="4 5">
    <name type="scientific">Bizionia hallyeonensis</name>
    <dbReference type="NCBI Taxonomy" id="1123757"/>
    <lineage>
        <taxon>Bacteria</taxon>
        <taxon>Pseudomonadati</taxon>
        <taxon>Bacteroidota</taxon>
        <taxon>Flavobacteriia</taxon>
        <taxon>Flavobacteriales</taxon>
        <taxon>Flavobacteriaceae</taxon>
        <taxon>Bizionia</taxon>
    </lineage>
</organism>
<evidence type="ECO:0000259" key="3">
    <source>
        <dbReference type="Pfam" id="PF18962"/>
    </source>
</evidence>
<feature type="domain" description="Secretion system C-terminal sorting" evidence="3">
    <location>
        <begin position="354"/>
        <end position="421"/>
    </location>
</feature>
<dbReference type="PANTHER" id="PTHR45661">
    <property type="entry name" value="SURFACE ANTIGEN"/>
    <property type="match status" value="1"/>
</dbReference>
<evidence type="ECO:0000256" key="2">
    <source>
        <dbReference type="SAM" id="SignalP"/>
    </source>
</evidence>
<dbReference type="Gene3D" id="3.80.10.10">
    <property type="entry name" value="Ribonuclease Inhibitor"/>
    <property type="match status" value="2"/>
</dbReference>
<dbReference type="InterPro" id="IPR026444">
    <property type="entry name" value="Secre_tail"/>
</dbReference>
<dbReference type="InterPro" id="IPR032675">
    <property type="entry name" value="LRR_dom_sf"/>
</dbReference>
<evidence type="ECO:0000313" key="5">
    <source>
        <dbReference type="Proteomes" id="UP001596162"/>
    </source>
</evidence>
<dbReference type="InterPro" id="IPR026906">
    <property type="entry name" value="LRR_5"/>
</dbReference>
<dbReference type="Pfam" id="PF18962">
    <property type="entry name" value="Por_Secre_tail"/>
    <property type="match status" value="1"/>
</dbReference>
<proteinExistence type="predicted"/>
<name>A0ABW0C4U3_9FLAO</name>
<keyword evidence="5" id="KW-1185">Reference proteome</keyword>
<protein>
    <submittedName>
        <fullName evidence="4">Leucine-rich repeat protein</fullName>
    </submittedName>
</protein>
<accession>A0ABW0C4U3</accession>
<dbReference type="Proteomes" id="UP001596162">
    <property type="component" value="Unassembled WGS sequence"/>
</dbReference>
<dbReference type="PANTHER" id="PTHR45661:SF3">
    <property type="entry name" value="IG-LIKE DOMAIN-CONTAINING PROTEIN"/>
    <property type="match status" value="1"/>
</dbReference>
<evidence type="ECO:0000256" key="1">
    <source>
        <dbReference type="ARBA" id="ARBA00022729"/>
    </source>
</evidence>
<keyword evidence="1 2" id="KW-0732">Signal</keyword>
<dbReference type="EMBL" id="JBHSLA010000001">
    <property type="protein sequence ID" value="MFC5194238.1"/>
    <property type="molecule type" value="Genomic_DNA"/>
</dbReference>
<reference evidence="5" key="1">
    <citation type="journal article" date="2019" name="Int. J. Syst. Evol. Microbiol.">
        <title>The Global Catalogue of Microorganisms (GCM) 10K type strain sequencing project: providing services to taxonomists for standard genome sequencing and annotation.</title>
        <authorList>
            <consortium name="The Broad Institute Genomics Platform"/>
            <consortium name="The Broad Institute Genome Sequencing Center for Infectious Disease"/>
            <person name="Wu L."/>
            <person name="Ma J."/>
        </authorList>
    </citation>
    <scope>NUCLEOTIDE SEQUENCE [LARGE SCALE GENOMIC DNA]</scope>
    <source>
        <strain evidence="5">JCM 17978</strain>
    </source>
</reference>
<feature type="chain" id="PRO_5046556894" evidence="2">
    <location>
        <begin position="20"/>
        <end position="422"/>
    </location>
</feature>
<gene>
    <name evidence="4" type="ORF">ACFPH8_02745</name>
</gene>
<comment type="caution">
    <text evidence="4">The sequence shown here is derived from an EMBL/GenBank/DDBJ whole genome shotgun (WGS) entry which is preliminary data.</text>
</comment>